<dbReference type="PANTHER" id="PTHR30419">
    <property type="entry name" value="HTH-TYPE TRANSCRIPTIONAL REGULATOR YBHD"/>
    <property type="match status" value="1"/>
</dbReference>
<dbReference type="Pfam" id="PF00126">
    <property type="entry name" value="HTH_1"/>
    <property type="match status" value="1"/>
</dbReference>
<dbReference type="InterPro" id="IPR036388">
    <property type="entry name" value="WH-like_DNA-bd_sf"/>
</dbReference>
<dbReference type="GO" id="GO:0005829">
    <property type="term" value="C:cytosol"/>
    <property type="evidence" value="ECO:0007669"/>
    <property type="project" value="TreeGrafter"/>
</dbReference>
<evidence type="ECO:0000313" key="7">
    <source>
        <dbReference type="Proteomes" id="UP000654108"/>
    </source>
</evidence>
<dbReference type="PANTHER" id="PTHR30419:SF8">
    <property type="entry name" value="NITROGEN ASSIMILATION TRANSCRIPTIONAL ACTIVATOR-RELATED"/>
    <property type="match status" value="1"/>
</dbReference>
<evidence type="ECO:0000256" key="1">
    <source>
        <dbReference type="ARBA" id="ARBA00009437"/>
    </source>
</evidence>
<name>A0A927FX01_9HYPH</name>
<dbReference type="InterPro" id="IPR005119">
    <property type="entry name" value="LysR_subst-bd"/>
</dbReference>
<keyword evidence="2" id="KW-0805">Transcription regulation</keyword>
<dbReference type="AlphaFoldDB" id="A0A927FX01"/>
<evidence type="ECO:0000313" key="6">
    <source>
        <dbReference type="EMBL" id="MBD8066822.1"/>
    </source>
</evidence>
<dbReference type="Proteomes" id="UP000654108">
    <property type="component" value="Unassembled WGS sequence"/>
</dbReference>
<proteinExistence type="inferred from homology"/>
<evidence type="ECO:0000259" key="5">
    <source>
        <dbReference type="PROSITE" id="PS50931"/>
    </source>
</evidence>
<dbReference type="CDD" id="cd05466">
    <property type="entry name" value="PBP2_LTTR_substrate"/>
    <property type="match status" value="1"/>
</dbReference>
<dbReference type="Gene3D" id="3.40.190.290">
    <property type="match status" value="1"/>
</dbReference>
<comment type="caution">
    <text evidence="6">The sequence shown here is derived from an EMBL/GenBank/DDBJ whole genome shotgun (WGS) entry which is preliminary data.</text>
</comment>
<feature type="domain" description="HTH lysR-type" evidence="5">
    <location>
        <begin position="1"/>
        <end position="56"/>
    </location>
</feature>
<dbReference type="InterPro" id="IPR036390">
    <property type="entry name" value="WH_DNA-bd_sf"/>
</dbReference>
<dbReference type="GO" id="GO:0003700">
    <property type="term" value="F:DNA-binding transcription factor activity"/>
    <property type="evidence" value="ECO:0007669"/>
    <property type="project" value="InterPro"/>
</dbReference>
<reference evidence="6" key="1">
    <citation type="submission" date="2020-09" db="EMBL/GenBank/DDBJ databases">
        <title>Genome seq and assembly of Devosia sp.</title>
        <authorList>
            <person name="Chhetri G."/>
        </authorList>
    </citation>
    <scope>NUCLEOTIDE SEQUENCE</scope>
    <source>
        <strain evidence="6">PTR5</strain>
    </source>
</reference>
<organism evidence="6 7">
    <name type="scientific">Devosia oryzisoli</name>
    <dbReference type="NCBI Taxonomy" id="2774138"/>
    <lineage>
        <taxon>Bacteria</taxon>
        <taxon>Pseudomonadati</taxon>
        <taxon>Pseudomonadota</taxon>
        <taxon>Alphaproteobacteria</taxon>
        <taxon>Hyphomicrobiales</taxon>
        <taxon>Devosiaceae</taxon>
        <taxon>Devosia</taxon>
    </lineage>
</organism>
<dbReference type="InterPro" id="IPR000847">
    <property type="entry name" value="LysR_HTH_N"/>
</dbReference>
<dbReference type="SUPFAM" id="SSF53850">
    <property type="entry name" value="Periplasmic binding protein-like II"/>
    <property type="match status" value="1"/>
</dbReference>
<evidence type="ECO:0000256" key="2">
    <source>
        <dbReference type="ARBA" id="ARBA00023015"/>
    </source>
</evidence>
<evidence type="ECO:0000256" key="4">
    <source>
        <dbReference type="ARBA" id="ARBA00023163"/>
    </source>
</evidence>
<gene>
    <name evidence="6" type="ORF">IC608_15210</name>
</gene>
<protein>
    <submittedName>
        <fullName evidence="6">LysR family transcriptional regulator</fullName>
    </submittedName>
</protein>
<dbReference type="GO" id="GO:0003677">
    <property type="term" value="F:DNA binding"/>
    <property type="evidence" value="ECO:0007669"/>
    <property type="project" value="UniProtKB-KW"/>
</dbReference>
<dbReference type="InterPro" id="IPR050950">
    <property type="entry name" value="HTH-type_LysR_regulators"/>
</dbReference>
<dbReference type="Gene3D" id="1.10.10.10">
    <property type="entry name" value="Winged helix-like DNA-binding domain superfamily/Winged helix DNA-binding domain"/>
    <property type="match status" value="1"/>
</dbReference>
<dbReference type="Pfam" id="PF03466">
    <property type="entry name" value="LysR_substrate"/>
    <property type="match status" value="1"/>
</dbReference>
<keyword evidence="7" id="KW-1185">Reference proteome</keyword>
<accession>A0A927FX01</accession>
<dbReference type="PROSITE" id="PS50931">
    <property type="entry name" value="HTH_LYSR"/>
    <property type="match status" value="1"/>
</dbReference>
<comment type="similarity">
    <text evidence="1">Belongs to the LysR transcriptional regulatory family.</text>
</comment>
<evidence type="ECO:0000256" key="3">
    <source>
        <dbReference type="ARBA" id="ARBA00023125"/>
    </source>
</evidence>
<dbReference type="EMBL" id="JACYFU010000004">
    <property type="protein sequence ID" value="MBD8066822.1"/>
    <property type="molecule type" value="Genomic_DNA"/>
</dbReference>
<keyword evidence="4" id="KW-0804">Transcription</keyword>
<dbReference type="PRINTS" id="PR00039">
    <property type="entry name" value="HTHLYSR"/>
</dbReference>
<dbReference type="SUPFAM" id="SSF46785">
    <property type="entry name" value="Winged helix' DNA-binding domain"/>
    <property type="match status" value="1"/>
</dbReference>
<sequence length="299" mass="33120">MSLLFRFETIASAGSVRRAAEVLNVTQPALSRSLSQLESFYGQRLLERHARGVRPTAFGERLLKTISRLARDWEIAEAELAGDSSGLEGRLRLHAGPLWSSVVLPSVIAKLHLTFPNLTIEMHPSSGDAFQALLEGRVDVSFGGLYAPERNNPQVEARAFSKIQDRLMARATHPIHQCRAHDYDAVHKYPWIIYAADPIYEAETLHAVMERTGALPQVRVRSGSLLAIFRLLQEGDYLCILPDAAAAGIPGRPIVQTPIELGRRNSDTGALYRKAIAFYPPLQTLLDLCEAYFEPAVPD</sequence>
<keyword evidence="3" id="KW-0238">DNA-binding</keyword>